<dbReference type="NCBIfam" id="TIGR00756">
    <property type="entry name" value="PPR"/>
    <property type="match status" value="2"/>
</dbReference>
<accession>A0A7C8ZC13</accession>
<dbReference type="PANTHER" id="PTHR47581:SF2">
    <property type="entry name" value="OS09G0431600 PROTEIN"/>
    <property type="match status" value="1"/>
</dbReference>
<dbReference type="Gene3D" id="1.25.40.10">
    <property type="entry name" value="Tetratricopeptide repeat domain"/>
    <property type="match status" value="1"/>
</dbReference>
<reference evidence="2" key="2">
    <citation type="submission" date="2020-07" db="EMBL/GenBank/DDBJ databases">
        <authorList>
            <person name="Vera ALvarez R."/>
            <person name="Arias-Moreno D.M."/>
            <person name="Jimenez-Jacinto V."/>
            <person name="Jimenez-Bremont J.F."/>
            <person name="Swaminathan K."/>
            <person name="Moose S.P."/>
            <person name="Guerrero-Gonzalez M.L."/>
            <person name="Marino-Ramirez L."/>
            <person name="Landsman D."/>
            <person name="Rodriguez-Kessler M."/>
            <person name="Delgado-Sanchez P."/>
        </authorList>
    </citation>
    <scope>NUCLEOTIDE SEQUENCE</scope>
    <source>
        <tissue evidence="2">Cladode</tissue>
    </source>
</reference>
<dbReference type="InterPro" id="IPR011990">
    <property type="entry name" value="TPR-like_helical_dom_sf"/>
</dbReference>
<dbReference type="Pfam" id="PF13041">
    <property type="entry name" value="PPR_2"/>
    <property type="match status" value="1"/>
</dbReference>
<dbReference type="EMBL" id="GISG01109301">
    <property type="protein sequence ID" value="MBA4638410.1"/>
    <property type="molecule type" value="Transcribed_RNA"/>
</dbReference>
<dbReference type="InterPro" id="IPR002885">
    <property type="entry name" value="PPR_rpt"/>
</dbReference>
<organism evidence="2">
    <name type="scientific">Opuntia streptacantha</name>
    <name type="common">Prickly pear cactus</name>
    <name type="synonym">Opuntia cardona</name>
    <dbReference type="NCBI Taxonomy" id="393608"/>
    <lineage>
        <taxon>Eukaryota</taxon>
        <taxon>Viridiplantae</taxon>
        <taxon>Streptophyta</taxon>
        <taxon>Embryophyta</taxon>
        <taxon>Tracheophyta</taxon>
        <taxon>Spermatophyta</taxon>
        <taxon>Magnoliopsida</taxon>
        <taxon>eudicotyledons</taxon>
        <taxon>Gunneridae</taxon>
        <taxon>Pentapetalae</taxon>
        <taxon>Caryophyllales</taxon>
        <taxon>Cactineae</taxon>
        <taxon>Cactaceae</taxon>
        <taxon>Opuntioideae</taxon>
        <taxon>Opuntia</taxon>
    </lineage>
</organism>
<name>A0A7C8ZC13_OPUST</name>
<dbReference type="PANTHER" id="PTHR47581">
    <property type="entry name" value="OS09G0431600 PROTEIN"/>
    <property type="match status" value="1"/>
</dbReference>
<evidence type="ECO:0000256" key="1">
    <source>
        <dbReference type="ARBA" id="ARBA00022737"/>
    </source>
</evidence>
<keyword evidence="1" id="KW-0677">Repeat</keyword>
<dbReference type="AlphaFoldDB" id="A0A7C8ZC13"/>
<dbReference type="InterPro" id="IPR044781">
    <property type="entry name" value="At5g10690-like"/>
</dbReference>
<sequence length="111" mass="12054">MNAVFEACVHCGDIDSALKVFDEMSNSRSYRVDNVSYATLLKGLGMARRIDEAFQLLEAVEQGNAVGNPTLSAPHLHGLLNALIEAGDLRRANVFLHAIDLCSMKAAVHRS</sequence>
<evidence type="ECO:0000313" key="2">
    <source>
        <dbReference type="EMBL" id="MBA4638410.1"/>
    </source>
</evidence>
<reference evidence="2" key="1">
    <citation type="journal article" date="2013" name="J. Plant Res.">
        <title>Effect of fungi and light on seed germination of three Opuntia species from semiarid lands of central Mexico.</title>
        <authorList>
            <person name="Delgado-Sanchez P."/>
            <person name="Jimenez-Bremont J.F."/>
            <person name="Guerrero-Gonzalez Mde L."/>
            <person name="Flores J."/>
        </authorList>
    </citation>
    <scope>NUCLEOTIDE SEQUENCE</scope>
    <source>
        <tissue evidence="2">Cladode</tissue>
    </source>
</reference>
<protein>
    <submittedName>
        <fullName evidence="2">Uncharacterized protein</fullName>
    </submittedName>
</protein>
<proteinExistence type="predicted"/>